<evidence type="ECO:0000256" key="1">
    <source>
        <dbReference type="PROSITE-ProRule" id="PRU00169"/>
    </source>
</evidence>
<dbReference type="PANTHER" id="PTHR43065">
    <property type="entry name" value="SENSOR HISTIDINE KINASE"/>
    <property type="match status" value="1"/>
</dbReference>
<feature type="domain" description="Histidine kinase" evidence="2">
    <location>
        <begin position="167"/>
        <end position="358"/>
    </location>
</feature>
<evidence type="ECO:0000259" key="2">
    <source>
        <dbReference type="PROSITE" id="PS50109"/>
    </source>
</evidence>
<dbReference type="PANTHER" id="PTHR43065:SF23">
    <property type="entry name" value="SENSOR HISTIDINE KINASE PDTAS"/>
    <property type="match status" value="1"/>
</dbReference>
<dbReference type="RefSeq" id="WP_083049529.1">
    <property type="nucleotide sequence ID" value="NZ_MWQY01000006.1"/>
</dbReference>
<sequence length="358" mass="40451">MSEFDDASDAPWKVIIADDDADVHTVSRLALGRFTFLGRRLELLSAYTGDETRELIEKNPDTAVMILDVVMDERDSGLKIVEYVRNTLRNQLVRIILRTGQPGYAPQMQVVQNYDINDYREKTDLTEQKLISSMVSTLRSYRDICLVEEHRSVLERSLQEKEVLLREVHHRVKNNLQVISSLLSMQSMSTENQESRKMCQVSRDRVRTMALIHEKLYQSDDFSQVDFADYIHTLGDELLALYAPAVPVFFDYSMEQVFLQIDHAVPCGLIVNELIINALKYAFNGRPGGNIHIGLHRRGEYVDLSIGDDGSGLPDGFSLDRAETLGLQLVSILSAQIGAEVAVDSSRGTKFSIVFSDT</sequence>
<dbReference type="PROSITE" id="PS50110">
    <property type="entry name" value="RESPONSE_REGULATORY"/>
    <property type="match status" value="1"/>
</dbReference>
<dbReference type="Pfam" id="PF07568">
    <property type="entry name" value="HisKA_2"/>
    <property type="match status" value="1"/>
</dbReference>
<protein>
    <recommendedName>
        <fullName evidence="6">Response regulatory domain-containing protein</fullName>
    </recommendedName>
</protein>
<feature type="modified residue" description="4-aspartylphosphate" evidence="1">
    <location>
        <position position="68"/>
    </location>
</feature>
<dbReference type="Pfam" id="PF02518">
    <property type="entry name" value="HATPase_c"/>
    <property type="match status" value="1"/>
</dbReference>
<accession>A0A1Y1RZT5</accession>
<dbReference type="GO" id="GO:0000160">
    <property type="term" value="P:phosphorelay signal transduction system"/>
    <property type="evidence" value="ECO:0007669"/>
    <property type="project" value="InterPro"/>
</dbReference>
<dbReference type="InterPro" id="IPR011006">
    <property type="entry name" value="CheY-like_superfamily"/>
</dbReference>
<dbReference type="InterPro" id="IPR005467">
    <property type="entry name" value="His_kinase_dom"/>
</dbReference>
<proteinExistence type="predicted"/>
<dbReference type="InterPro" id="IPR036890">
    <property type="entry name" value="HATPase_C_sf"/>
</dbReference>
<dbReference type="OrthoDB" id="9767435at2"/>
<dbReference type="Gene3D" id="3.30.565.10">
    <property type="entry name" value="Histidine kinase-like ATPase, C-terminal domain"/>
    <property type="match status" value="1"/>
</dbReference>
<name>A0A1Y1RZT5_9SPIO</name>
<gene>
    <name evidence="4" type="ORF">B4O97_07070</name>
</gene>
<dbReference type="InterPro" id="IPR011495">
    <property type="entry name" value="Sig_transdc_His_kin_sub2_dim/P"/>
</dbReference>
<dbReference type="InterPro" id="IPR003594">
    <property type="entry name" value="HATPase_dom"/>
</dbReference>
<dbReference type="STRING" id="1963862.B4O97_07070"/>
<organism evidence="4 5">
    <name type="scientific">Marispirochaeta aestuarii</name>
    <dbReference type="NCBI Taxonomy" id="1963862"/>
    <lineage>
        <taxon>Bacteria</taxon>
        <taxon>Pseudomonadati</taxon>
        <taxon>Spirochaetota</taxon>
        <taxon>Spirochaetia</taxon>
        <taxon>Spirochaetales</taxon>
        <taxon>Spirochaetaceae</taxon>
        <taxon>Marispirochaeta</taxon>
    </lineage>
</organism>
<evidence type="ECO:0000313" key="4">
    <source>
        <dbReference type="EMBL" id="ORC36343.1"/>
    </source>
</evidence>
<evidence type="ECO:0008006" key="6">
    <source>
        <dbReference type="Google" id="ProtNLM"/>
    </source>
</evidence>
<keyword evidence="1" id="KW-0597">Phosphoprotein</keyword>
<feature type="domain" description="Response regulatory" evidence="3">
    <location>
        <begin position="13"/>
        <end position="137"/>
    </location>
</feature>
<dbReference type="EMBL" id="MWQY01000006">
    <property type="protein sequence ID" value="ORC36343.1"/>
    <property type="molecule type" value="Genomic_DNA"/>
</dbReference>
<reference evidence="4 5" key="1">
    <citation type="submission" date="2017-03" db="EMBL/GenBank/DDBJ databases">
        <title>Draft Genome sequence of Marispirochaeta sp. strain JC444.</title>
        <authorList>
            <person name="Shivani Y."/>
            <person name="Subhash Y."/>
            <person name="Sasikala C."/>
            <person name="Ramana C."/>
        </authorList>
    </citation>
    <scope>NUCLEOTIDE SEQUENCE [LARGE SCALE GENOMIC DNA]</scope>
    <source>
        <strain evidence="4 5">JC444</strain>
    </source>
</reference>
<dbReference type="AlphaFoldDB" id="A0A1Y1RZT5"/>
<dbReference type="Proteomes" id="UP000192343">
    <property type="component" value="Unassembled WGS sequence"/>
</dbReference>
<dbReference type="PROSITE" id="PS50109">
    <property type="entry name" value="HIS_KIN"/>
    <property type="match status" value="1"/>
</dbReference>
<dbReference type="Gene3D" id="3.40.50.2300">
    <property type="match status" value="1"/>
</dbReference>
<dbReference type="SUPFAM" id="SSF52172">
    <property type="entry name" value="CheY-like"/>
    <property type="match status" value="1"/>
</dbReference>
<dbReference type="Gene3D" id="3.30.450.20">
    <property type="entry name" value="PAS domain"/>
    <property type="match status" value="1"/>
</dbReference>
<evidence type="ECO:0000313" key="5">
    <source>
        <dbReference type="Proteomes" id="UP000192343"/>
    </source>
</evidence>
<dbReference type="InterPro" id="IPR001789">
    <property type="entry name" value="Sig_transdc_resp-reg_receiver"/>
</dbReference>
<evidence type="ECO:0000259" key="3">
    <source>
        <dbReference type="PROSITE" id="PS50110"/>
    </source>
</evidence>
<keyword evidence="5" id="KW-1185">Reference proteome</keyword>
<comment type="caution">
    <text evidence="4">The sequence shown here is derived from an EMBL/GenBank/DDBJ whole genome shotgun (WGS) entry which is preliminary data.</text>
</comment>
<dbReference type="SMART" id="SM00387">
    <property type="entry name" value="HATPase_c"/>
    <property type="match status" value="1"/>
</dbReference>
<dbReference type="SUPFAM" id="SSF55874">
    <property type="entry name" value="ATPase domain of HSP90 chaperone/DNA topoisomerase II/histidine kinase"/>
    <property type="match status" value="1"/>
</dbReference>